<protein>
    <recommendedName>
        <fullName evidence="4">Molecular chaperone DnaJ</fullName>
    </recommendedName>
</protein>
<dbReference type="Proteomes" id="UP000727857">
    <property type="component" value="Unassembled WGS sequence"/>
</dbReference>
<evidence type="ECO:0000256" key="1">
    <source>
        <dbReference type="ARBA" id="ARBA00022705"/>
    </source>
</evidence>
<dbReference type="AlphaFoldDB" id="A0A940DHN4"/>
<dbReference type="EMBL" id="JADINF010000028">
    <property type="protein sequence ID" value="MBO8423605.1"/>
    <property type="molecule type" value="Genomic_DNA"/>
</dbReference>
<reference evidence="2" key="1">
    <citation type="submission" date="2020-10" db="EMBL/GenBank/DDBJ databases">
        <authorList>
            <person name="Gilroy R."/>
        </authorList>
    </citation>
    <scope>NUCLEOTIDE SEQUENCE</scope>
    <source>
        <strain evidence="2">517</strain>
    </source>
</reference>
<accession>A0A940DHN4</accession>
<comment type="caution">
    <text evidence="2">The sequence shown here is derived from an EMBL/GenBank/DDBJ whole genome shotgun (WGS) entry which is preliminary data.</text>
</comment>
<reference evidence="2" key="2">
    <citation type="journal article" date="2021" name="PeerJ">
        <title>Extensive microbial diversity within the chicken gut microbiome revealed by metagenomics and culture.</title>
        <authorList>
            <person name="Gilroy R."/>
            <person name="Ravi A."/>
            <person name="Getino M."/>
            <person name="Pursley I."/>
            <person name="Horton D.L."/>
            <person name="Alikhan N.F."/>
            <person name="Baker D."/>
            <person name="Gharbi K."/>
            <person name="Hall N."/>
            <person name="Watson M."/>
            <person name="Adriaenssens E.M."/>
            <person name="Foster-Nyarko E."/>
            <person name="Jarju S."/>
            <person name="Secka A."/>
            <person name="Antonio M."/>
            <person name="Oren A."/>
            <person name="Chaudhuri R.R."/>
            <person name="La Ragione R."/>
            <person name="Hildebrand F."/>
            <person name="Pallen M.J."/>
        </authorList>
    </citation>
    <scope>NUCLEOTIDE SEQUENCE</scope>
    <source>
        <strain evidence="2">517</strain>
    </source>
</reference>
<evidence type="ECO:0000313" key="3">
    <source>
        <dbReference type="Proteomes" id="UP000727857"/>
    </source>
</evidence>
<gene>
    <name evidence="2" type="ORF">IAB16_01085</name>
</gene>
<dbReference type="GO" id="GO:0006260">
    <property type="term" value="P:DNA replication"/>
    <property type="evidence" value="ECO:0007669"/>
    <property type="project" value="UniProtKB-KW"/>
</dbReference>
<dbReference type="Gene3D" id="1.25.40.10">
    <property type="entry name" value="Tetratricopeptide repeat domain"/>
    <property type="match status" value="1"/>
</dbReference>
<sequence>MQKDPFVILGVSDQVTQNELYEAYKAKRREWEPKRFAVGDEGAEACEKLDEIEQAYREADEILKSRYYVTDSPDKLKEADELIKKGSYDEAQKVLDTAAERTAEWHFLQSIVFYAKKREAEAMEQLRTAVAMEPGNSKYTEALRHMEGKKVNSAYNNDGSARSRVYAYRDDSERSYRDDDQYRSPQRGMSPCDCCAGLMCADCCCECMGGDLIACC</sequence>
<organism evidence="2 3">
    <name type="scientific">Candidatus Stercoripulliclostridium pullicola</name>
    <dbReference type="NCBI Taxonomy" id="2840953"/>
    <lineage>
        <taxon>Bacteria</taxon>
        <taxon>Bacillati</taxon>
        <taxon>Bacillota</taxon>
        <taxon>Clostridia</taxon>
        <taxon>Eubacteriales</taxon>
        <taxon>Candidatus Stercoripulliclostridium</taxon>
    </lineage>
</organism>
<dbReference type="InterPro" id="IPR036869">
    <property type="entry name" value="J_dom_sf"/>
</dbReference>
<evidence type="ECO:0008006" key="4">
    <source>
        <dbReference type="Google" id="ProtNLM"/>
    </source>
</evidence>
<proteinExistence type="predicted"/>
<evidence type="ECO:0000313" key="2">
    <source>
        <dbReference type="EMBL" id="MBO8423605.1"/>
    </source>
</evidence>
<dbReference type="InterPro" id="IPR011990">
    <property type="entry name" value="TPR-like_helical_dom_sf"/>
</dbReference>
<dbReference type="SUPFAM" id="SSF46565">
    <property type="entry name" value="Chaperone J-domain"/>
    <property type="match status" value="1"/>
</dbReference>
<dbReference type="Gene3D" id="1.10.287.110">
    <property type="entry name" value="DnaJ domain"/>
    <property type="match status" value="1"/>
</dbReference>
<keyword evidence="1" id="KW-0235">DNA replication</keyword>
<dbReference type="SUPFAM" id="SSF48452">
    <property type="entry name" value="TPR-like"/>
    <property type="match status" value="1"/>
</dbReference>
<name>A0A940DHN4_9FIRM</name>